<dbReference type="Pfam" id="PF20454">
    <property type="entry name" value="GpA_nuclease"/>
    <property type="match status" value="1"/>
</dbReference>
<dbReference type="InterPro" id="IPR046453">
    <property type="entry name" value="GpA_ATPase"/>
</dbReference>
<dbReference type="InterPro" id="IPR046454">
    <property type="entry name" value="GpA_endonuclease"/>
</dbReference>
<evidence type="ECO:0000259" key="2">
    <source>
        <dbReference type="Pfam" id="PF05876"/>
    </source>
</evidence>
<sequence>MPDHAFDVSFAAELSDVGFLYRAAAAAIRPEAPLTVSDWALRHRRLSAEASSQPGPWTHDAMPYLVEIMDALGPEDPCHTVTLIKPAQSGGSAAGENWLGHMMCREPGPAMYVQATIKAAKDWKTEKFDPMIRDSDALAPAKGGVVAPQKSRDGKGTTSDRIVFNGGFILLAGANSAATLRQHSIRYVLKDDIDAWDDMAGRESDPDKMADARVKSYRRFGLSKAFEVSSPVEKQRSRIARKYAAGDRRRWHMGCTACGALTDFEWEDVVREPVAPFRCRLVCPTCGAEHRQGDREAMNALGLWISTAPDADGVVPPKTIASDEIEAWRGRFPNGRNGRKSYAITGVMNYLETWDHLAEKDVDAGTDPVARKAFECDDLGRDYDAKDAVVAWEILSARREGDWTLRRAPVGPLAFTLGVDVQGYGVYVESLGWGPNRENWLIDAQLLPGETDASGEGAWARLADYVERGVRLASGARVQFDLVGVDSGYNAEAVYDFTRKRVNCIAVKGKDGWSRPAIYRAESADILKGGLSAGKASKAGVKVWLIGGWSLKSAIMVYLSRGLEAAEPGQSAPRGYCHFPADTSEDYFRQLTSESVQLEKDSSGEPRRVWVKHGANHYLDCRTYNAALSHFLNLWNWPEERWAERAAQIAALSAPAQTSLFGDDAAGGREVVVVPEPVDGAPDAPVAEAPDATPPARLRASPFAGLDRLAQLNR</sequence>
<evidence type="ECO:0000313" key="4">
    <source>
        <dbReference type="EMBL" id="MFD1330718.1"/>
    </source>
</evidence>
<dbReference type="Proteomes" id="UP001597171">
    <property type="component" value="Unassembled WGS sequence"/>
</dbReference>
<dbReference type="InterPro" id="IPR027417">
    <property type="entry name" value="P-loop_NTPase"/>
</dbReference>
<dbReference type="EMBL" id="JBHTMX010000005">
    <property type="protein sequence ID" value="MFD1330718.1"/>
    <property type="molecule type" value="Genomic_DNA"/>
</dbReference>
<feature type="region of interest" description="Disordered" evidence="1">
    <location>
        <begin position="677"/>
        <end position="714"/>
    </location>
</feature>
<gene>
    <name evidence="4" type="ORF">ACFQ4O_01755</name>
</gene>
<organism evidence="4 5">
    <name type="scientific">Methylopila musalis</name>
    <dbReference type="NCBI Taxonomy" id="1134781"/>
    <lineage>
        <taxon>Bacteria</taxon>
        <taxon>Pseudomonadati</taxon>
        <taxon>Pseudomonadota</taxon>
        <taxon>Alphaproteobacteria</taxon>
        <taxon>Hyphomicrobiales</taxon>
        <taxon>Methylopilaceae</taxon>
        <taxon>Methylopila</taxon>
    </lineage>
</organism>
<name>A0ABW3Z382_9HYPH</name>
<accession>A0ABW3Z382</accession>
<feature type="compositionally biased region" description="Low complexity" evidence="1">
    <location>
        <begin position="677"/>
        <end position="696"/>
    </location>
</feature>
<reference evidence="5" key="1">
    <citation type="journal article" date="2019" name="Int. J. Syst. Evol. Microbiol.">
        <title>The Global Catalogue of Microorganisms (GCM) 10K type strain sequencing project: providing services to taxonomists for standard genome sequencing and annotation.</title>
        <authorList>
            <consortium name="The Broad Institute Genomics Platform"/>
            <consortium name="The Broad Institute Genome Sequencing Center for Infectious Disease"/>
            <person name="Wu L."/>
            <person name="Ma J."/>
        </authorList>
    </citation>
    <scope>NUCLEOTIDE SEQUENCE [LARGE SCALE GENOMIC DNA]</scope>
    <source>
        <strain evidence="5">CCUG 61696</strain>
    </source>
</reference>
<proteinExistence type="predicted"/>
<dbReference type="RefSeq" id="WP_378773904.1">
    <property type="nucleotide sequence ID" value="NZ_JBHTMX010000005.1"/>
</dbReference>
<evidence type="ECO:0000256" key="1">
    <source>
        <dbReference type="SAM" id="MobiDB-lite"/>
    </source>
</evidence>
<feature type="domain" description="Terminase large subunit GpA endonuclease" evidence="3">
    <location>
        <begin position="340"/>
        <end position="635"/>
    </location>
</feature>
<comment type="caution">
    <text evidence="4">The sequence shown here is derived from an EMBL/GenBank/DDBJ whole genome shotgun (WGS) entry which is preliminary data.</text>
</comment>
<dbReference type="Gene3D" id="3.40.50.300">
    <property type="entry name" value="P-loop containing nucleotide triphosphate hydrolases"/>
    <property type="match status" value="1"/>
</dbReference>
<evidence type="ECO:0000313" key="5">
    <source>
        <dbReference type="Proteomes" id="UP001597171"/>
    </source>
</evidence>
<protein>
    <submittedName>
        <fullName evidence="4">Phage terminase large subunit family protein</fullName>
    </submittedName>
</protein>
<keyword evidence="5" id="KW-1185">Reference proteome</keyword>
<dbReference type="Pfam" id="PF05876">
    <property type="entry name" value="GpA_ATPase"/>
    <property type="match status" value="1"/>
</dbReference>
<evidence type="ECO:0000259" key="3">
    <source>
        <dbReference type="Pfam" id="PF20454"/>
    </source>
</evidence>
<feature type="domain" description="Phage terminase large subunit GpA ATPase" evidence="2">
    <location>
        <begin position="51"/>
        <end position="304"/>
    </location>
</feature>